<feature type="active site" description="Nucleophile" evidence="1">
    <location>
        <position position="1058"/>
    </location>
</feature>
<dbReference type="GO" id="GO:0004806">
    <property type="term" value="F:triacylglycerol lipase activity"/>
    <property type="evidence" value="ECO:0007669"/>
    <property type="project" value="TreeGrafter"/>
</dbReference>
<proteinExistence type="predicted"/>
<feature type="region of interest" description="Disordered" evidence="2">
    <location>
        <begin position="394"/>
        <end position="413"/>
    </location>
</feature>
<feature type="active site" evidence="1">
    <location>
        <position position="1366"/>
    </location>
</feature>
<sequence>MKSAPKRHAFVLFLVLSFILGAVVAGGGPAVATPPGGGPTPPPVTAEDPPGRPADRSVVDSAVRDRVLRKGWRASDDRALATAGDATGFHVLVAEAGTGYQWRTLATLSEPGMDTDQWIGNACMTGTGGRVVAVYAPRHFTNRDTLFNRGAFAAIVDMATGEVTKLKDQVSLAYFNPGCGADGKAVLTQGSVENHNTTRLLVVDTTNAKVTRRSVTPGQLTSAVPVAGTVMAAAGSRLVEVSAKGALTTRATTSSVPFDLRPDRDGGLTFAEHTGGEVTVKYHRGDATRTLATGPLGATSVRAGTGGRVFLLGARTTSALPAAVSALAAPGDAEVSSLGELVIQSAASRSLRPTSGVADSGTGIQGVGRDDGVATTIDLTALVPATQSRLSFAVEPEARVSPESKSGRAPNPRLLATGLATTAATSTTASAEDPVDQGYSCAVPRNDVRTQVYQPHWRQVEWAVDQLVFKRLTVTRGPGWKGSGLPAWSPQSLFPADDLKGTTGGRVPTNIMLGILAQESNLWQAQRNVVEGETGNPLVGNFYGVNVYDSDTSNDWAIDFSKADCGYGVTQMTDGMRRAGYERPGERLLSADQQRMIAVDYVTNIAAGLQLLTRKWNEVWQDTGGQAKINNGDPSRIENWYLAVWAYNSGWHPKSEASGVDKDGVPNNGAWGVGWANNPSNPAYKPGRRPFLNNNTYADAAHPQDWPYQEKVLGWAAWPIAKDYYDTAANKWMTQAGYNAAWWNTSADRGRIVPAFPPGATESTVLVDVNAFCVPSSAGGDNHNNCQPGTNALPVPTAGVCQRSDSKCWWHLPKVWKADCSSTCGNEGAIRYDGTWAGKEREEPTDYWYPCTTPGLPTGALIVDDVPDGVPPVRGQCDNTKWTNSGSFAFEFGRDSQGRTPAKADFQQLGNGFGGHEWFAYTRDSAHSGNVFKVTGTWTLNQSVNGWARVFVHLPARRAWSQRAPYTVGPLVDPGTGAIYQTRTLPQRLEANAWVSLGVFQFAGTPYVRLTNWVADSPGDGDPAEPFGNGSTAIAWDAVAFQKLPAKPRNIVVAMGDSYSSGEGISHTGGVDYYRDSDNNGTGQRANDPNYPRQLAGDPRFRNACHRSRYAWSRMGRLADSTTSIGARADAWDSNMDYHLIACSGAETENVLPLGERNAFGDTVLGQYGELSQIDKGFLDRNTTLVILGIGGNDTGFGPIIQACLLDDDPCQDVSLPAFGSDPLKVAVPERINGKVRDSIIQTLRIVHREAPNAKILLMGYPIVVGAPCGPVGGQIIDQSEVDWTSEMANLMDQMMLALPSDPALAGITLRVADPRPYFGVNGEHGACTGDGNEAIHELVTDLTPGDDSLLPGKWNLPGKSAQSFHPNLELGAGLYTQAFNSVTLAPGF</sequence>
<organism evidence="3 4">
    <name type="scientific">Microbispora oryzae</name>
    <dbReference type="NCBI Taxonomy" id="2806554"/>
    <lineage>
        <taxon>Bacteria</taxon>
        <taxon>Bacillati</taxon>
        <taxon>Actinomycetota</taxon>
        <taxon>Actinomycetes</taxon>
        <taxon>Streptosporangiales</taxon>
        <taxon>Streptosporangiaceae</taxon>
        <taxon>Microbispora</taxon>
    </lineage>
</organism>
<dbReference type="RefSeq" id="WP_210154955.1">
    <property type="nucleotide sequence ID" value="NZ_JAFCNB010000003.1"/>
</dbReference>
<dbReference type="Gene3D" id="3.40.50.1110">
    <property type="entry name" value="SGNH hydrolase"/>
    <property type="match status" value="1"/>
</dbReference>
<dbReference type="PANTHER" id="PTHR37981:SF1">
    <property type="entry name" value="SGNH HYDROLASE-TYPE ESTERASE DOMAIN-CONTAINING PROTEIN"/>
    <property type="match status" value="1"/>
</dbReference>
<evidence type="ECO:0000256" key="1">
    <source>
        <dbReference type="PIRSR" id="PIRSR637460-1"/>
    </source>
</evidence>
<dbReference type="PANTHER" id="PTHR37981">
    <property type="entry name" value="LIPASE 2"/>
    <property type="match status" value="1"/>
</dbReference>
<reference evidence="3" key="1">
    <citation type="submission" date="2021-02" db="EMBL/GenBank/DDBJ databases">
        <title>Draft genome sequence of Microbispora sp. RL4-1S isolated from rice leaves in Thailand.</title>
        <authorList>
            <person name="Muangham S."/>
            <person name="Duangmal K."/>
        </authorList>
    </citation>
    <scope>NUCLEOTIDE SEQUENCE</scope>
    <source>
        <strain evidence="3">RL4-1S</strain>
    </source>
</reference>
<gene>
    <name evidence="3" type="ORF">JOL79_07565</name>
</gene>
<keyword evidence="4" id="KW-1185">Reference proteome</keyword>
<comment type="caution">
    <text evidence="3">The sequence shown here is derived from an EMBL/GenBank/DDBJ whole genome shotgun (WGS) entry which is preliminary data.</text>
</comment>
<name>A0A940WI52_9ACTN</name>
<protein>
    <recommendedName>
        <fullName evidence="5">SGNH hydrolase-type esterase domain-containing protein</fullName>
    </recommendedName>
</protein>
<feature type="compositionally biased region" description="Basic and acidic residues" evidence="2">
    <location>
        <begin position="396"/>
        <end position="406"/>
    </location>
</feature>
<dbReference type="GO" id="GO:0019433">
    <property type="term" value="P:triglyceride catabolic process"/>
    <property type="evidence" value="ECO:0007669"/>
    <property type="project" value="TreeGrafter"/>
</dbReference>
<feature type="region of interest" description="Disordered" evidence="2">
    <location>
        <begin position="33"/>
        <end position="59"/>
    </location>
</feature>
<dbReference type="SUPFAM" id="SSF52266">
    <property type="entry name" value="SGNH hydrolase"/>
    <property type="match status" value="1"/>
</dbReference>
<evidence type="ECO:0000313" key="3">
    <source>
        <dbReference type="EMBL" id="MBP2703657.1"/>
    </source>
</evidence>
<feature type="compositionally biased region" description="Basic and acidic residues" evidence="2">
    <location>
        <begin position="49"/>
        <end position="59"/>
    </location>
</feature>
<dbReference type="InterPro" id="IPR037460">
    <property type="entry name" value="SEST-like"/>
</dbReference>
<evidence type="ECO:0000256" key="2">
    <source>
        <dbReference type="SAM" id="MobiDB-lite"/>
    </source>
</evidence>
<evidence type="ECO:0000313" key="4">
    <source>
        <dbReference type="Proteomes" id="UP000674234"/>
    </source>
</evidence>
<dbReference type="Proteomes" id="UP000674234">
    <property type="component" value="Unassembled WGS sequence"/>
</dbReference>
<accession>A0A940WI52</accession>
<evidence type="ECO:0008006" key="5">
    <source>
        <dbReference type="Google" id="ProtNLM"/>
    </source>
</evidence>
<dbReference type="SUPFAM" id="SSF63829">
    <property type="entry name" value="Calcium-dependent phosphotriesterase"/>
    <property type="match status" value="1"/>
</dbReference>
<dbReference type="InterPro" id="IPR036514">
    <property type="entry name" value="SGNH_hydro_sf"/>
</dbReference>
<feature type="region of interest" description="Disordered" evidence="2">
    <location>
        <begin position="1070"/>
        <end position="1098"/>
    </location>
</feature>
<dbReference type="EMBL" id="JAFCNB010000003">
    <property type="protein sequence ID" value="MBP2703657.1"/>
    <property type="molecule type" value="Genomic_DNA"/>
</dbReference>